<dbReference type="InterPro" id="IPR050250">
    <property type="entry name" value="Macrolide_Exporter_MacB"/>
</dbReference>
<evidence type="ECO:0000256" key="4">
    <source>
        <dbReference type="ARBA" id="ARBA00022989"/>
    </source>
</evidence>
<feature type="transmembrane region" description="Helical" evidence="7">
    <location>
        <begin position="374"/>
        <end position="392"/>
    </location>
</feature>
<dbReference type="Pfam" id="PF12704">
    <property type="entry name" value="MacB_PCD"/>
    <property type="match status" value="1"/>
</dbReference>
<dbReference type="GO" id="GO:0022857">
    <property type="term" value="F:transmembrane transporter activity"/>
    <property type="evidence" value="ECO:0007669"/>
    <property type="project" value="TreeGrafter"/>
</dbReference>
<evidence type="ECO:0000313" key="10">
    <source>
        <dbReference type="EMBL" id="GHF84334.1"/>
    </source>
</evidence>
<keyword evidence="2" id="KW-1003">Cell membrane</keyword>
<dbReference type="EMBL" id="BNCK01000002">
    <property type="protein sequence ID" value="GHF84334.1"/>
    <property type="molecule type" value="Genomic_DNA"/>
</dbReference>
<comment type="subcellular location">
    <subcellularLocation>
        <location evidence="1">Cell membrane</location>
        <topology evidence="1">Multi-pass membrane protein</topology>
    </subcellularLocation>
</comment>
<reference evidence="10" key="2">
    <citation type="submission" date="2020-09" db="EMBL/GenBank/DDBJ databases">
        <authorList>
            <person name="Sun Q."/>
            <person name="Kim S."/>
        </authorList>
    </citation>
    <scope>NUCLEOTIDE SEQUENCE</scope>
    <source>
        <strain evidence="10">KCTC 42731</strain>
    </source>
</reference>
<dbReference type="PANTHER" id="PTHR30572:SF4">
    <property type="entry name" value="ABC TRANSPORTER PERMEASE YTRF"/>
    <property type="match status" value="1"/>
</dbReference>
<feature type="domain" description="ABC3 transporter permease C-terminal" evidence="8">
    <location>
        <begin position="287"/>
        <end position="401"/>
    </location>
</feature>
<evidence type="ECO:0000313" key="11">
    <source>
        <dbReference type="Proteomes" id="UP000623842"/>
    </source>
</evidence>
<evidence type="ECO:0000256" key="2">
    <source>
        <dbReference type="ARBA" id="ARBA00022475"/>
    </source>
</evidence>
<evidence type="ECO:0000259" key="9">
    <source>
        <dbReference type="Pfam" id="PF12704"/>
    </source>
</evidence>
<protein>
    <submittedName>
        <fullName evidence="10">ABC transporter permease</fullName>
    </submittedName>
</protein>
<dbReference type="InterPro" id="IPR025857">
    <property type="entry name" value="MacB_PCD"/>
</dbReference>
<organism evidence="10 11">
    <name type="scientific">Thalassotalea marina</name>
    <dbReference type="NCBI Taxonomy" id="1673741"/>
    <lineage>
        <taxon>Bacteria</taxon>
        <taxon>Pseudomonadati</taxon>
        <taxon>Pseudomonadota</taxon>
        <taxon>Gammaproteobacteria</taxon>
        <taxon>Alteromonadales</taxon>
        <taxon>Colwelliaceae</taxon>
        <taxon>Thalassotalea</taxon>
    </lineage>
</organism>
<keyword evidence="3 7" id="KW-0812">Transmembrane</keyword>
<dbReference type="RefSeq" id="WP_189767832.1">
    <property type="nucleotide sequence ID" value="NZ_BNCK01000002.1"/>
</dbReference>
<name>A0A919BDK3_9GAMM</name>
<keyword evidence="4 7" id="KW-1133">Transmembrane helix</keyword>
<dbReference type="Proteomes" id="UP000623842">
    <property type="component" value="Unassembled WGS sequence"/>
</dbReference>
<proteinExistence type="inferred from homology"/>
<evidence type="ECO:0000256" key="7">
    <source>
        <dbReference type="SAM" id="Phobius"/>
    </source>
</evidence>
<feature type="transmembrane region" description="Helical" evidence="7">
    <location>
        <begin position="327"/>
        <end position="354"/>
    </location>
</feature>
<evidence type="ECO:0000256" key="6">
    <source>
        <dbReference type="ARBA" id="ARBA00038076"/>
    </source>
</evidence>
<dbReference type="GO" id="GO:0005886">
    <property type="term" value="C:plasma membrane"/>
    <property type="evidence" value="ECO:0007669"/>
    <property type="project" value="UniProtKB-SubCell"/>
</dbReference>
<accession>A0A919BDK3</accession>
<keyword evidence="5 7" id="KW-0472">Membrane</keyword>
<evidence type="ECO:0000256" key="3">
    <source>
        <dbReference type="ARBA" id="ARBA00022692"/>
    </source>
</evidence>
<feature type="transmembrane region" description="Helical" evidence="7">
    <location>
        <begin position="280"/>
        <end position="306"/>
    </location>
</feature>
<dbReference type="InterPro" id="IPR003838">
    <property type="entry name" value="ABC3_permease_C"/>
</dbReference>
<comment type="caution">
    <text evidence="10">The sequence shown here is derived from an EMBL/GenBank/DDBJ whole genome shotgun (WGS) entry which is preliminary data.</text>
</comment>
<evidence type="ECO:0000256" key="1">
    <source>
        <dbReference type="ARBA" id="ARBA00004651"/>
    </source>
</evidence>
<gene>
    <name evidence="10" type="ORF">GCM10017161_09670</name>
</gene>
<sequence>MFNLPFVYDVVLHVLESLRVNALKSSLIIVSVGIGVMALVLGLTFSQTLSRSLVWQFENLGSNTLTVSSYLPLSEQLKGNKAIINHGEYEMIKNAVSKQTANVTPIISINQAVVRFQDKSIQPSAIGTTFSYMKMRSRFVEKGRFINDADNSQRRRSVVIGKTVAEDLSLGEAVGQYITINNEWFIVVGVLAEKGNLLGIDLDELIIMPYQTSQSLLGNGVEQDVLIQMNVNDVSSVASLRNHIVQLLREQHNLAQYQENDFKVETTDELLSTFNSVLKIVSITLICVVGLSLIVASVGMTNIFLLSINERTNEIGLMMAIGAGRKFISSLFIIESSVLTTIGGVVGLFFGYLLALFASLALPEKYVIEFPVSMGIYTVTFCFLLGLLVSLLPASKACTLSPSCALSK</sequence>
<evidence type="ECO:0000259" key="8">
    <source>
        <dbReference type="Pfam" id="PF02687"/>
    </source>
</evidence>
<dbReference type="Pfam" id="PF02687">
    <property type="entry name" value="FtsX"/>
    <property type="match status" value="1"/>
</dbReference>
<keyword evidence="11" id="KW-1185">Reference proteome</keyword>
<reference evidence="10" key="1">
    <citation type="journal article" date="2014" name="Int. J. Syst. Evol. Microbiol.">
        <title>Complete genome sequence of Corynebacterium casei LMG S-19264T (=DSM 44701T), isolated from a smear-ripened cheese.</title>
        <authorList>
            <consortium name="US DOE Joint Genome Institute (JGI-PGF)"/>
            <person name="Walter F."/>
            <person name="Albersmeier A."/>
            <person name="Kalinowski J."/>
            <person name="Ruckert C."/>
        </authorList>
    </citation>
    <scope>NUCLEOTIDE SEQUENCE</scope>
    <source>
        <strain evidence="10">KCTC 42731</strain>
    </source>
</reference>
<feature type="transmembrane region" description="Helical" evidence="7">
    <location>
        <begin position="27"/>
        <end position="45"/>
    </location>
</feature>
<dbReference type="AlphaFoldDB" id="A0A919BDK3"/>
<evidence type="ECO:0000256" key="5">
    <source>
        <dbReference type="ARBA" id="ARBA00023136"/>
    </source>
</evidence>
<dbReference type="PANTHER" id="PTHR30572">
    <property type="entry name" value="MEMBRANE COMPONENT OF TRANSPORTER-RELATED"/>
    <property type="match status" value="1"/>
</dbReference>
<comment type="similarity">
    <text evidence="6">Belongs to the ABC-4 integral membrane protein family.</text>
</comment>
<feature type="domain" description="MacB-like periplasmic core" evidence="9">
    <location>
        <begin position="25"/>
        <end position="246"/>
    </location>
</feature>